<evidence type="ECO:0000256" key="3">
    <source>
        <dbReference type="SAM" id="SignalP"/>
    </source>
</evidence>
<feature type="chain" id="PRO_5042820567" evidence="3">
    <location>
        <begin position="25"/>
        <end position="186"/>
    </location>
</feature>
<keyword evidence="6" id="KW-1185">Reference proteome</keyword>
<evidence type="ECO:0000256" key="1">
    <source>
        <dbReference type="ARBA" id="ARBA00008455"/>
    </source>
</evidence>
<accession>A0AAQ3QAB4</accession>
<evidence type="ECO:0000313" key="5">
    <source>
        <dbReference type="EMBL" id="WOL01365.1"/>
    </source>
</evidence>
<evidence type="ECO:0000259" key="4">
    <source>
        <dbReference type="SMART" id="SM00848"/>
    </source>
</evidence>
<dbReference type="InterPro" id="IPR000169">
    <property type="entry name" value="Pept_cys_AS"/>
</dbReference>
<proteinExistence type="inferred from homology"/>
<gene>
    <name evidence="5" type="ORF">Cni_G10081</name>
</gene>
<dbReference type="Pfam" id="PF00112">
    <property type="entry name" value="Peptidase_C1"/>
    <property type="match status" value="1"/>
</dbReference>
<dbReference type="Gene3D" id="3.90.70.10">
    <property type="entry name" value="Cysteine proteinases"/>
    <property type="match status" value="1"/>
</dbReference>
<dbReference type="SMART" id="SM00848">
    <property type="entry name" value="Inhibitor_I29"/>
    <property type="match status" value="1"/>
</dbReference>
<dbReference type="InterPro" id="IPR013128">
    <property type="entry name" value="Peptidase_C1A"/>
</dbReference>
<reference evidence="5 6" key="1">
    <citation type="submission" date="2023-10" db="EMBL/GenBank/DDBJ databases">
        <title>Chromosome-scale genome assembly provides insights into flower coloration mechanisms of Canna indica.</title>
        <authorList>
            <person name="Li C."/>
        </authorList>
    </citation>
    <scope>NUCLEOTIDE SEQUENCE [LARGE SCALE GENOMIC DNA]</scope>
    <source>
        <tissue evidence="5">Flower</tissue>
    </source>
</reference>
<dbReference type="EMBL" id="CP136892">
    <property type="protein sequence ID" value="WOL01365.1"/>
    <property type="molecule type" value="Genomic_DNA"/>
</dbReference>
<dbReference type="Pfam" id="PF08246">
    <property type="entry name" value="Inhibitor_I29"/>
    <property type="match status" value="1"/>
</dbReference>
<dbReference type="Proteomes" id="UP001327560">
    <property type="component" value="Chromosome 3"/>
</dbReference>
<sequence>MGNAFLFAAVFALTFVMSIGANFAFNEVNLASDESLWALYERWQSHHGVPRSPDEKRMRFDVFKANANYVFESNKNAKPYKLSLNKFGDMMKEEFKRTYTGLRMNTHHRSSVSGSFMYENVIDVPPAVDWRQKGAVIGVKNQGKCGSCWAFSTIVGVESINQTRTKKLISLYEQELLDCNTATNKG</sequence>
<keyword evidence="3" id="KW-0732">Signal</keyword>
<dbReference type="AlphaFoldDB" id="A0AAQ3QAB4"/>
<organism evidence="5 6">
    <name type="scientific">Canna indica</name>
    <name type="common">Indian-shot</name>
    <dbReference type="NCBI Taxonomy" id="4628"/>
    <lineage>
        <taxon>Eukaryota</taxon>
        <taxon>Viridiplantae</taxon>
        <taxon>Streptophyta</taxon>
        <taxon>Embryophyta</taxon>
        <taxon>Tracheophyta</taxon>
        <taxon>Spermatophyta</taxon>
        <taxon>Magnoliopsida</taxon>
        <taxon>Liliopsida</taxon>
        <taxon>Zingiberales</taxon>
        <taxon>Cannaceae</taxon>
        <taxon>Canna</taxon>
    </lineage>
</organism>
<feature type="domain" description="Cathepsin propeptide inhibitor" evidence="4">
    <location>
        <begin position="40"/>
        <end position="95"/>
    </location>
</feature>
<dbReference type="PANTHER" id="PTHR12411">
    <property type="entry name" value="CYSTEINE PROTEASE FAMILY C1-RELATED"/>
    <property type="match status" value="1"/>
</dbReference>
<evidence type="ECO:0000313" key="6">
    <source>
        <dbReference type="Proteomes" id="UP001327560"/>
    </source>
</evidence>
<keyword evidence="2" id="KW-1015">Disulfide bond</keyword>
<dbReference type="InterPro" id="IPR038765">
    <property type="entry name" value="Papain-like_cys_pep_sf"/>
</dbReference>
<feature type="signal peptide" evidence="3">
    <location>
        <begin position="1"/>
        <end position="24"/>
    </location>
</feature>
<dbReference type="InterPro" id="IPR013201">
    <property type="entry name" value="Prot_inhib_I29"/>
</dbReference>
<comment type="similarity">
    <text evidence="1">Belongs to the peptidase C1 family.</text>
</comment>
<name>A0AAQ3QAB4_9LILI</name>
<dbReference type="SUPFAM" id="SSF54001">
    <property type="entry name" value="Cysteine proteinases"/>
    <property type="match status" value="1"/>
</dbReference>
<protein>
    <submittedName>
        <fullName evidence="5">Vignain-like</fullName>
    </submittedName>
</protein>
<evidence type="ECO:0000256" key="2">
    <source>
        <dbReference type="ARBA" id="ARBA00023157"/>
    </source>
</evidence>
<dbReference type="InterPro" id="IPR000668">
    <property type="entry name" value="Peptidase_C1A_C"/>
</dbReference>
<dbReference type="GO" id="GO:0006508">
    <property type="term" value="P:proteolysis"/>
    <property type="evidence" value="ECO:0007669"/>
    <property type="project" value="InterPro"/>
</dbReference>
<dbReference type="PROSITE" id="PS00139">
    <property type="entry name" value="THIOL_PROTEASE_CYS"/>
    <property type="match status" value="1"/>
</dbReference>
<dbReference type="GO" id="GO:0008234">
    <property type="term" value="F:cysteine-type peptidase activity"/>
    <property type="evidence" value="ECO:0007669"/>
    <property type="project" value="InterPro"/>
</dbReference>